<organism evidence="2 3">
    <name type="scientific">Rhizopus delemar (strain RA 99-880 / ATCC MYA-4621 / FGSC 9543 / NRRL 43880)</name>
    <name type="common">Mucormycosis agent</name>
    <name type="synonym">Rhizopus arrhizus var. delemar</name>
    <dbReference type="NCBI Taxonomy" id="246409"/>
    <lineage>
        <taxon>Eukaryota</taxon>
        <taxon>Fungi</taxon>
        <taxon>Fungi incertae sedis</taxon>
        <taxon>Mucoromycota</taxon>
        <taxon>Mucoromycotina</taxon>
        <taxon>Mucoromycetes</taxon>
        <taxon>Mucorales</taxon>
        <taxon>Mucorineae</taxon>
        <taxon>Rhizopodaceae</taxon>
        <taxon>Rhizopus</taxon>
    </lineage>
</organism>
<accession>I1BW45</accession>
<evidence type="ECO:0000313" key="3">
    <source>
        <dbReference type="Proteomes" id="UP000009138"/>
    </source>
</evidence>
<dbReference type="Proteomes" id="UP000009138">
    <property type="component" value="Unassembled WGS sequence"/>
</dbReference>
<gene>
    <name evidence="2" type="ORF">RO3G_05130</name>
</gene>
<dbReference type="AlphaFoldDB" id="I1BW45"/>
<dbReference type="EMBL" id="CH476734">
    <property type="protein sequence ID" value="EIE80425.1"/>
    <property type="molecule type" value="Genomic_DNA"/>
</dbReference>
<evidence type="ECO:0000256" key="1">
    <source>
        <dbReference type="SAM" id="MobiDB-lite"/>
    </source>
</evidence>
<feature type="compositionally biased region" description="Basic and acidic residues" evidence="1">
    <location>
        <begin position="40"/>
        <end position="54"/>
    </location>
</feature>
<protein>
    <submittedName>
        <fullName evidence="2">Uncharacterized protein</fullName>
    </submittedName>
</protein>
<keyword evidence="3" id="KW-1185">Reference proteome</keyword>
<sequence length="54" mass="6220">MSVADSETSLTRGFRNLFNPFFNENIDDNMYSDNISQSKMGKEKQTETEELHDG</sequence>
<proteinExistence type="predicted"/>
<name>I1BW45_RHIO9</name>
<reference evidence="2 3" key="1">
    <citation type="journal article" date="2009" name="PLoS Genet.">
        <title>Genomic analysis of the basal lineage fungus Rhizopus oryzae reveals a whole-genome duplication.</title>
        <authorList>
            <person name="Ma L.-J."/>
            <person name="Ibrahim A.S."/>
            <person name="Skory C."/>
            <person name="Grabherr M.G."/>
            <person name="Burger G."/>
            <person name="Butler M."/>
            <person name="Elias M."/>
            <person name="Idnurm A."/>
            <person name="Lang B.F."/>
            <person name="Sone T."/>
            <person name="Abe A."/>
            <person name="Calvo S.E."/>
            <person name="Corrochano L.M."/>
            <person name="Engels R."/>
            <person name="Fu J."/>
            <person name="Hansberg W."/>
            <person name="Kim J.-M."/>
            <person name="Kodira C.D."/>
            <person name="Koehrsen M.J."/>
            <person name="Liu B."/>
            <person name="Miranda-Saavedra D."/>
            <person name="O'Leary S."/>
            <person name="Ortiz-Castellanos L."/>
            <person name="Poulter R."/>
            <person name="Rodriguez-Romero J."/>
            <person name="Ruiz-Herrera J."/>
            <person name="Shen Y.-Q."/>
            <person name="Zeng Q."/>
            <person name="Galagan J."/>
            <person name="Birren B.W."/>
            <person name="Cuomo C.A."/>
            <person name="Wickes B.L."/>
        </authorList>
    </citation>
    <scope>NUCLEOTIDE SEQUENCE [LARGE SCALE GENOMIC DNA]</scope>
    <source>
        <strain evidence="3">RA 99-880 / ATCC MYA-4621 / FGSC 9543 / NRRL 43880</strain>
    </source>
</reference>
<dbReference type="RefSeq" id="XP_067515821.1">
    <property type="nucleotide sequence ID" value="XM_067659720.1"/>
</dbReference>
<dbReference type="VEuPathDB" id="FungiDB:RO3G_05130"/>
<feature type="region of interest" description="Disordered" evidence="1">
    <location>
        <begin position="27"/>
        <end position="54"/>
    </location>
</feature>
<evidence type="ECO:0000313" key="2">
    <source>
        <dbReference type="EMBL" id="EIE80425.1"/>
    </source>
</evidence>
<dbReference type="GeneID" id="93612101"/>
<dbReference type="InParanoid" id="I1BW45"/>